<comment type="catalytic activity">
    <reaction evidence="31">
        <text>a (3R)-hydroxyacyl-[ACP] = a (2E)-enoyl-[ACP] + H2O</text>
        <dbReference type="Rhea" id="RHEA:13097"/>
        <dbReference type="Rhea" id="RHEA-COMP:9925"/>
        <dbReference type="Rhea" id="RHEA-COMP:9945"/>
        <dbReference type="ChEBI" id="CHEBI:15377"/>
        <dbReference type="ChEBI" id="CHEBI:78784"/>
        <dbReference type="ChEBI" id="CHEBI:78827"/>
        <dbReference type="EC" id="4.2.1.59"/>
    </reaction>
    <physiologicalReaction direction="left-to-right" evidence="31">
        <dbReference type="Rhea" id="RHEA:13098"/>
    </physiologicalReaction>
</comment>
<dbReference type="PROSITE" id="PS52004">
    <property type="entry name" value="KS3_2"/>
    <property type="match status" value="1"/>
</dbReference>
<evidence type="ECO:0000256" key="32">
    <source>
        <dbReference type="ARBA" id="ARBA00023398"/>
    </source>
</evidence>
<dbReference type="Gene3D" id="3.40.50.720">
    <property type="entry name" value="NAD(P)-binding Rossmann-like Domain"/>
    <property type="match status" value="1"/>
</dbReference>
<dbReference type="InterPro" id="IPR050091">
    <property type="entry name" value="PKS_NRPS_Biosynth_Enz"/>
</dbReference>
<keyword evidence="17" id="KW-0276">Fatty acid metabolism</keyword>
<protein>
    <recommendedName>
        <fullName evidence="10">Fatty acid synthase</fullName>
        <ecNumber evidence="5">1.1.1.100</ecNumber>
        <ecNumber evidence="2">1.3.1.39</ecNumber>
        <ecNumber evidence="8">2.3.1.38</ecNumber>
        <ecNumber evidence="9">2.3.1.39</ecNumber>
        <ecNumber evidence="7">2.3.1.41</ecNumber>
        <ecNumber evidence="4">2.3.1.85</ecNumber>
        <ecNumber evidence="3">3.1.2.14</ecNumber>
        <ecNumber evidence="6">4.2.1.59</ecNumber>
    </recommendedName>
</protein>
<dbReference type="GO" id="GO:0004316">
    <property type="term" value="F:3-oxoacyl-[acyl-carrier-protein] reductase (NADPH) activity"/>
    <property type="evidence" value="ECO:0007669"/>
    <property type="project" value="UniProtKB-EC"/>
</dbReference>
<dbReference type="InterPro" id="IPR020843">
    <property type="entry name" value="ER"/>
</dbReference>
<keyword evidence="19" id="KW-0663">Pyridoxal phosphate</keyword>
<dbReference type="EC" id="2.3.1.85" evidence="4"/>
<evidence type="ECO:0000256" key="40">
    <source>
        <dbReference type="ARBA" id="ARBA00047400"/>
    </source>
</evidence>
<dbReference type="Gene3D" id="3.40.50.1820">
    <property type="entry name" value="alpha/beta hydrolase"/>
    <property type="match status" value="2"/>
</dbReference>
<dbReference type="PANTHER" id="PTHR43775">
    <property type="entry name" value="FATTY ACID SYNTHASE"/>
    <property type="match status" value="1"/>
</dbReference>
<feature type="active site" description="Proton donor; for dehydratase activity" evidence="68">
    <location>
        <position position="1035"/>
    </location>
</feature>
<dbReference type="SUPFAM" id="SSF53474">
    <property type="entry name" value="alpha/beta-Hydrolases"/>
    <property type="match status" value="1"/>
</dbReference>
<dbReference type="InterPro" id="IPR013968">
    <property type="entry name" value="PKS_KR"/>
</dbReference>
<dbReference type="GeneID" id="116299530"/>
<accession>A0A6P8IA68</accession>
<dbReference type="SUPFAM" id="SSF53335">
    <property type="entry name" value="S-adenosyl-L-methionine-dependent methyltransferases"/>
    <property type="match status" value="1"/>
</dbReference>
<evidence type="ECO:0000256" key="55">
    <source>
        <dbReference type="ARBA" id="ARBA00048650"/>
    </source>
</evidence>
<evidence type="ECO:0000256" key="47">
    <source>
        <dbReference type="ARBA" id="ARBA00047953"/>
    </source>
</evidence>
<dbReference type="InterPro" id="IPR020841">
    <property type="entry name" value="PKS_Beta-ketoAc_synthase_dom"/>
</dbReference>
<dbReference type="SMART" id="SM00823">
    <property type="entry name" value="PKS_PP"/>
    <property type="match status" value="1"/>
</dbReference>
<comment type="catalytic activity">
    <reaction evidence="37">
        <text>acetyl-CoA + n malonyl-CoA + 2n NADPH + 2n H(+) = a long-chain fatty acid + (n+1) CoA + n CO2 + 2n NADP(+).</text>
        <dbReference type="EC" id="2.3.1.85"/>
    </reaction>
</comment>
<dbReference type="PROSITE" id="PS00606">
    <property type="entry name" value="KS3_1"/>
    <property type="match status" value="1"/>
</dbReference>
<comment type="catalytic activity">
    <reaction evidence="58">
        <text>3-oxotetradecanoyl-[ACP] + NADPH + H(+) = (3R)-hydroxytetradecanoyl-[ACP] + NADP(+)</text>
        <dbReference type="Rhea" id="RHEA:41888"/>
        <dbReference type="Rhea" id="RHEA-COMP:9645"/>
        <dbReference type="Rhea" id="RHEA-COMP:9646"/>
        <dbReference type="ChEBI" id="CHEBI:15378"/>
        <dbReference type="ChEBI" id="CHEBI:57783"/>
        <dbReference type="ChEBI" id="CHEBI:58349"/>
        <dbReference type="ChEBI" id="CHEBI:78473"/>
        <dbReference type="ChEBI" id="CHEBI:78474"/>
    </reaction>
    <physiologicalReaction direction="left-to-right" evidence="58">
        <dbReference type="Rhea" id="RHEA:41889"/>
    </physiologicalReaction>
</comment>
<comment type="catalytic activity">
    <reaction evidence="56">
        <text>holo-[ACP] + acetyl-CoA = acetyl-[ACP] + CoA</text>
        <dbReference type="Rhea" id="RHEA:41788"/>
        <dbReference type="Rhea" id="RHEA-COMP:9621"/>
        <dbReference type="Rhea" id="RHEA-COMP:9685"/>
        <dbReference type="ChEBI" id="CHEBI:57287"/>
        <dbReference type="ChEBI" id="CHEBI:57288"/>
        <dbReference type="ChEBI" id="CHEBI:64479"/>
        <dbReference type="ChEBI" id="CHEBI:78446"/>
        <dbReference type="EC" id="2.3.1.38"/>
    </reaction>
    <physiologicalReaction direction="left-to-right" evidence="56">
        <dbReference type="Rhea" id="RHEA:41789"/>
    </physiologicalReaction>
</comment>
<dbReference type="SMR" id="A0A6P8IA68"/>
<keyword evidence="23" id="KW-0443">Lipid metabolism</keyword>
<dbReference type="Pfam" id="PF08659">
    <property type="entry name" value="KR"/>
    <property type="match status" value="1"/>
</dbReference>
<evidence type="ECO:0000256" key="45">
    <source>
        <dbReference type="ARBA" id="ARBA00047810"/>
    </source>
</evidence>
<dbReference type="CDD" id="cd00833">
    <property type="entry name" value="PKS"/>
    <property type="match status" value="1"/>
</dbReference>
<dbReference type="SUPFAM" id="SSF52151">
    <property type="entry name" value="FabD/lysophospholipase-like"/>
    <property type="match status" value="1"/>
</dbReference>
<comment type="catalytic activity">
    <reaction evidence="48">
        <text>acetyl-[ACP] + malonyl-[ACP] + H(+) = 3-oxobutanoyl-[ACP] + holo-[ACP] + CO2</text>
        <dbReference type="Rhea" id="RHEA:41800"/>
        <dbReference type="Rhea" id="RHEA-COMP:9621"/>
        <dbReference type="Rhea" id="RHEA-COMP:9623"/>
        <dbReference type="Rhea" id="RHEA-COMP:9625"/>
        <dbReference type="Rhea" id="RHEA-COMP:9685"/>
        <dbReference type="ChEBI" id="CHEBI:15378"/>
        <dbReference type="ChEBI" id="CHEBI:16526"/>
        <dbReference type="ChEBI" id="CHEBI:64479"/>
        <dbReference type="ChEBI" id="CHEBI:78446"/>
        <dbReference type="ChEBI" id="CHEBI:78449"/>
        <dbReference type="ChEBI" id="CHEBI:78450"/>
    </reaction>
    <physiologicalReaction direction="left-to-right" evidence="48">
        <dbReference type="Rhea" id="RHEA:41801"/>
    </physiologicalReaction>
</comment>
<sequence length="2392" mass="261033">MVSNNPEDIVISGLACRLPESDNAEEFWSHLMNKEDMVTEDGRRWKPGLHGLPRRHGKLKDLKHFDATFFGVHAKQAHKMDPQLRILLELTYESLVDAGVDPQTVRNSRTGVFIGTSASEAAEAFSSNTEEIVGYGMTGCCRAMFANRVSFAFDFKGPSFAIDTACSSSLLALDCAAQAIKSGACDAAIVGGVSLTLKPNTSLDFLKLNMLSPDGACKSFDESGNGYCRSEGAVAIYLVKRPVAKRIYAHVVNSKNNSDGYKNQGVTYPSGAIQKELLQQVYSEAKINPADVAYVEAHGTGTKAGDPEEANAITDVFCKGRPADSPLLIGSVKSNMGHPEPASGLAGVTKVLLAMQHGVLPPNLHYKKPNPDIPALIDGRLKVVTEPTEWEGGLVGINSFGFGGSNVHVILRSPNIPQSKPLQDKHQVCVPISGRNEEAVNKLIELANKNQDNEGLLSLLGEISATSTNSFLYRGYTVVGCEGKVQEVAKVKNGGRPVWFVCSGMGTQWKGMGQKMMKIPLFKQSVCSSSKYLKEYGFDLEKMIEDTNEDMYENTINSFVGLAAIQIALIDCLKALGLEPDGIIGHSVGELGCAYADGSFTAEEVLKAAYWRGRCVSEANLPPGAMAAVGLTWEEVKHRCPPGVVPACHNAEDTVTISGEANIMAKFVQELKDEGIFAKEVNTSGVAFHSNYMASIAPILKACLEKFIVPKKRSSRWLSTSIPEEKWSSELSQYSSAEYHVNNLVSPVLFQEALKKIPDNAIVIEIAPHCLLQAILKRSLSNDALSIPLMKRNHKDNVEFFLSNLGKIYMQGININPTSLTCERHLPVPLSTASIAPHVGWDHSQEWDVPSSEQFTSSSGGGGTNSCQFVIDLSSSSKDNYLEGHCIDGRILFPATGYLVLAWRALAKSVGLLPEHMPVTFEDVHIHRATILPKTGTVTLTVHLMPASNKFDVSEGDNLSVTGKIHIPDLPVLSKNFKEAPHLVEEVHLTSECIYKELRLRGYDYGPTFQGIKGANSTGTKGELLWNGHWISFLDTMLQVSVLRLPGRGLRLPTRIRSLRIDPSIHLDMIKSGSCEVKVDPKMDMVVAGGVEMTGLHASVAPKRQDGQTAVLEEFTFVPYIDDTSATTTPDKDIEFHDVLGHGPMLKVMLDVVIENTNTTNLSICELSAVESQVYSHVVPLVNLHPLMHLNYTATDKTQDLLSKIEESATEKGVEMCVWNTVNKPPGSMGKVDLVIASNFSQNAESMSQVIGNIKSMLCPQGFLLVHESSPEARNKLQSLMEVAGFGLASIKQTLGNSSLILYRLLRETIDKEPVVIDIDDSFAWVPDLHSKFNTGDGSTIWLRARGPSHSGIVGMTNCLRQEPCGERIRCLFDGSSSGEDLMKRFEELRKLDLVMNVYNHGKLGCYRHLPMGGEGTTSEETEHAYVNVLTRGDLSSLRWIASHLKYAPGKEGDRELCSVNYASLNFRDIMLATGKLPPDALPGDLAQQDCILGMEFSGRNQSGKRIMGLLPAQALATTVLADQRFTWEVPDTWSLLDAATVPVVYSTAYYALIVRGNLRPGQSVLIHSGSGGVGQAAISICLSMGCEVYTTVGSKEKREYLLATFPNLKEENIGNSRDLSFESMVMHGTNGRGVDLVLNSLAEEKLQASLRCLARHGRFLEIGKYDLSNNTPLGMALFLKNVSFHGILLDAIFEEDNPEWKEVSDLVTAGIASGAVRPLKTSLFDRDEIEEAFRFMAQGKHIGKVVIQVKPEHESSSVVKLIAHARSMCDPKKSYVITGGLGGFGLELAHWLVERGARNLVLTSRRGIRTGYQARRVNGWKEKGVRVQISTNDVGTKEGASAIIEEAQALGPLGGVFHLAVVLRDGLFENQTPATFQEVCRPKYNGTIFLDNLTRQEGIAKDLHWFVVFSSVSSGRGNAGQANYGFANSGMERVCEKRAHDGLPGLAIQWGAIGDVGLIQETMGGTNETVIGGTLPQRMSNCLSVLDRFLSQAHPVMSSFVLAAKQTSKGSKSSGGDLVSAIARIMGVNDVETINPDTTLADLGLDSLMGVEVRQTLERDYDIQLAMKEVRLLTVNSLRDLAKEGTSKTDNEPQQEVKQGNEKINKVIGTQVIPHFTKQTLLKLNDINNGHKPLFVVHNINGSVEPLKTLAAALTCPVFGLQYSMDAPKNSIQDLAAFYINKIREVVPRGPYRLSGYSFGACVALEMSIQLEKTKEVESLVLMDGSQEYVAAHTMWHRKRLTVEEDSWKPEAVAEALCIMAGHYAKVDKIKLMKAIQSLATVQEQLVITVDAIAKVNSSINKQDLLVYLTFFLDLLRMGEQYKSTAKYHGNVSLIRAKTTDEMGKSLGEDFGVGKICEGNVSITWVEGDHVSFLQSNSAVEVANMIMAAQG</sequence>
<name>A0A6P8IA68_ACTTE</name>
<dbReference type="FunFam" id="3.90.180.10:FF:000015">
    <property type="entry name" value="Fatty acid synthase"/>
    <property type="match status" value="1"/>
</dbReference>
<keyword evidence="20" id="KW-0007">Acetylation</keyword>
<dbReference type="GO" id="GO:0141148">
    <property type="term" value="F:enoyl-[acyl-carrier-protein] reductase (NADPH) activity"/>
    <property type="evidence" value="ECO:0007669"/>
    <property type="project" value="UniProtKB-EC"/>
</dbReference>
<dbReference type="SMART" id="SM00827">
    <property type="entry name" value="PKS_AT"/>
    <property type="match status" value="1"/>
</dbReference>
<dbReference type="RefSeq" id="XP_031564061.1">
    <property type="nucleotide sequence ID" value="XM_031708201.1"/>
</dbReference>
<evidence type="ECO:0000256" key="60">
    <source>
        <dbReference type="ARBA" id="ARBA00049109"/>
    </source>
</evidence>
<evidence type="ECO:0000256" key="37">
    <source>
        <dbReference type="ARBA" id="ARBA00044883"/>
    </source>
</evidence>
<comment type="catalytic activity">
    <reaction evidence="44">
        <text>dodecanoyl-[ACP] + malonyl-[ACP] + H(+) = 3-oxotetradecanoyl-[ACP] + holo-[ACP] + CO2</text>
        <dbReference type="Rhea" id="RHEA:41884"/>
        <dbReference type="Rhea" id="RHEA-COMP:9623"/>
        <dbReference type="Rhea" id="RHEA-COMP:9644"/>
        <dbReference type="Rhea" id="RHEA-COMP:9645"/>
        <dbReference type="Rhea" id="RHEA-COMP:9685"/>
        <dbReference type="ChEBI" id="CHEBI:15378"/>
        <dbReference type="ChEBI" id="CHEBI:16526"/>
        <dbReference type="ChEBI" id="CHEBI:64479"/>
        <dbReference type="ChEBI" id="CHEBI:65264"/>
        <dbReference type="ChEBI" id="CHEBI:78449"/>
        <dbReference type="ChEBI" id="CHEBI:78473"/>
    </reaction>
    <physiologicalReaction direction="left-to-right" evidence="44">
        <dbReference type="Rhea" id="RHEA:41885"/>
    </physiologicalReaction>
</comment>
<dbReference type="Gene3D" id="3.90.180.10">
    <property type="entry name" value="Medium-chain alcohol dehydrogenases, catalytic domain"/>
    <property type="match status" value="1"/>
</dbReference>
<dbReference type="InterPro" id="IPR014043">
    <property type="entry name" value="Acyl_transferase_dom"/>
</dbReference>
<comment type="catalytic activity">
    <reaction evidence="28">
        <text>(3R)-hydroxydodecanoyl-[ACP] = (2E)-dodecenoyl-[ACP] + H2O</text>
        <dbReference type="Rhea" id="RHEA:41876"/>
        <dbReference type="Rhea" id="RHEA-COMP:9642"/>
        <dbReference type="Rhea" id="RHEA-COMP:9643"/>
        <dbReference type="ChEBI" id="CHEBI:15377"/>
        <dbReference type="ChEBI" id="CHEBI:78470"/>
        <dbReference type="ChEBI" id="CHEBI:78472"/>
    </reaction>
    <physiologicalReaction direction="left-to-right" evidence="28">
        <dbReference type="Rhea" id="RHEA:41877"/>
    </physiologicalReaction>
</comment>
<dbReference type="Gene3D" id="3.30.70.3290">
    <property type="match status" value="1"/>
</dbReference>
<dbReference type="Pfam" id="PF13602">
    <property type="entry name" value="ADH_zinc_N_2"/>
    <property type="match status" value="1"/>
</dbReference>
<evidence type="ECO:0000256" key="59">
    <source>
        <dbReference type="ARBA" id="ARBA00049019"/>
    </source>
</evidence>
<dbReference type="SUPFAM" id="SSF47336">
    <property type="entry name" value="ACP-like"/>
    <property type="match status" value="1"/>
</dbReference>
<keyword evidence="24" id="KW-0275">Fatty acid biosynthesis</keyword>
<evidence type="ECO:0000256" key="36">
    <source>
        <dbReference type="ARBA" id="ARBA00023442"/>
    </source>
</evidence>
<dbReference type="Gene3D" id="3.10.129.110">
    <property type="entry name" value="Polyketide synthase dehydratase"/>
    <property type="match status" value="1"/>
</dbReference>
<reference evidence="73 74" key="1">
    <citation type="submission" date="2025-04" db="UniProtKB">
        <authorList>
            <consortium name="RefSeq"/>
        </authorList>
    </citation>
    <scope>IDENTIFICATION</scope>
    <source>
        <tissue evidence="73 74">Tentacle</tissue>
    </source>
</reference>
<comment type="catalytic activity">
    <reaction evidence="42">
        <text>tetradecanoyl-[ACP] + malonyl-[ACP] + H(+) = 3-oxohexadecanoyl-[ACP] + holo-[ACP] + CO2</text>
        <dbReference type="Rhea" id="RHEA:41900"/>
        <dbReference type="Rhea" id="RHEA-COMP:9623"/>
        <dbReference type="Rhea" id="RHEA-COMP:9648"/>
        <dbReference type="Rhea" id="RHEA-COMP:9649"/>
        <dbReference type="Rhea" id="RHEA-COMP:9685"/>
        <dbReference type="ChEBI" id="CHEBI:15378"/>
        <dbReference type="ChEBI" id="CHEBI:16526"/>
        <dbReference type="ChEBI" id="CHEBI:64479"/>
        <dbReference type="ChEBI" id="CHEBI:78449"/>
        <dbReference type="ChEBI" id="CHEBI:78477"/>
        <dbReference type="ChEBI" id="CHEBI:78478"/>
    </reaction>
    <physiologicalReaction direction="left-to-right" evidence="42">
        <dbReference type="Rhea" id="RHEA:41901"/>
    </physiologicalReaction>
</comment>
<evidence type="ECO:0000256" key="39">
    <source>
        <dbReference type="ARBA" id="ARBA00047394"/>
    </source>
</evidence>
<dbReference type="InterPro" id="IPR036736">
    <property type="entry name" value="ACP-like_sf"/>
</dbReference>
<dbReference type="FunFam" id="1.10.1200.10:FF:000013">
    <property type="entry name" value="Fatty acid synthase"/>
    <property type="match status" value="1"/>
</dbReference>
<evidence type="ECO:0000256" key="61">
    <source>
        <dbReference type="ARBA" id="ARBA00049171"/>
    </source>
</evidence>
<comment type="catalytic activity">
    <reaction evidence="38">
        <text>3-oxooctadecanoyl-[ACP] + NADPH + H(+) = (3R)-hydroxyoctadecanoyl-[ACP] + NADP(+)</text>
        <dbReference type="Rhea" id="RHEA:41920"/>
        <dbReference type="Rhea" id="RHEA-COMP:9653"/>
        <dbReference type="Rhea" id="RHEA-COMP:9654"/>
        <dbReference type="ChEBI" id="CHEBI:15378"/>
        <dbReference type="ChEBI" id="CHEBI:57783"/>
        <dbReference type="ChEBI" id="CHEBI:58349"/>
        <dbReference type="ChEBI" id="CHEBI:78487"/>
        <dbReference type="ChEBI" id="CHEBI:78488"/>
    </reaction>
    <physiologicalReaction direction="left-to-right" evidence="38">
        <dbReference type="Rhea" id="RHEA:41921"/>
    </physiologicalReaction>
</comment>
<dbReference type="SMART" id="SM00826">
    <property type="entry name" value="PKS_DH"/>
    <property type="match status" value="1"/>
</dbReference>
<evidence type="ECO:0000256" key="53">
    <source>
        <dbReference type="ARBA" id="ARBA00048506"/>
    </source>
</evidence>
<comment type="catalytic activity">
    <reaction evidence="33">
        <text>(3R)-hydroxyoctadecanoyl-[ACP] = (2E)-octadecenoyl-[ACP] + H2O</text>
        <dbReference type="Rhea" id="RHEA:41924"/>
        <dbReference type="Rhea" id="RHEA-COMP:9654"/>
        <dbReference type="Rhea" id="RHEA-COMP:9655"/>
        <dbReference type="ChEBI" id="CHEBI:15377"/>
        <dbReference type="ChEBI" id="CHEBI:78488"/>
        <dbReference type="ChEBI" id="CHEBI:78489"/>
    </reaction>
    <physiologicalReaction direction="left-to-right" evidence="33">
        <dbReference type="Rhea" id="RHEA:41925"/>
    </physiologicalReaction>
</comment>
<evidence type="ECO:0000256" key="34">
    <source>
        <dbReference type="ARBA" id="ARBA00023401"/>
    </source>
</evidence>
<dbReference type="InterPro" id="IPR009081">
    <property type="entry name" value="PP-bd_ACP"/>
</dbReference>
<gene>
    <name evidence="73 74" type="primary">LOC116299530</name>
</gene>
<evidence type="ECO:0000256" key="43">
    <source>
        <dbReference type="ARBA" id="ARBA00047500"/>
    </source>
</evidence>
<keyword evidence="21" id="KW-0560">Oxidoreductase</keyword>
<dbReference type="SUPFAM" id="SSF50129">
    <property type="entry name" value="GroES-like"/>
    <property type="match status" value="1"/>
</dbReference>
<evidence type="ECO:0000256" key="63">
    <source>
        <dbReference type="ARBA" id="ARBA00049414"/>
    </source>
</evidence>
<evidence type="ECO:0000256" key="33">
    <source>
        <dbReference type="ARBA" id="ARBA00023399"/>
    </source>
</evidence>
<dbReference type="SUPFAM" id="SSF51735">
    <property type="entry name" value="NAD(P)-binding Rossmann-fold domains"/>
    <property type="match status" value="2"/>
</dbReference>
<evidence type="ECO:0000256" key="58">
    <source>
        <dbReference type="ARBA" id="ARBA00048935"/>
    </source>
</evidence>
<feature type="active site" description="Proton acceptor; for dehydratase activity" evidence="68">
    <location>
        <position position="885"/>
    </location>
</feature>
<evidence type="ECO:0000256" key="2">
    <source>
        <dbReference type="ARBA" id="ARBA00012004"/>
    </source>
</evidence>
<dbReference type="Pfam" id="PF00975">
    <property type="entry name" value="Thioesterase"/>
    <property type="match status" value="1"/>
</dbReference>
<dbReference type="InterPro" id="IPR001031">
    <property type="entry name" value="Thioesterase"/>
</dbReference>
<dbReference type="EC" id="1.1.1.100" evidence="5"/>
<organism evidence="72 74">
    <name type="scientific">Actinia tenebrosa</name>
    <name type="common">Australian red waratah sea anemone</name>
    <dbReference type="NCBI Taxonomy" id="6105"/>
    <lineage>
        <taxon>Eukaryota</taxon>
        <taxon>Metazoa</taxon>
        <taxon>Cnidaria</taxon>
        <taxon>Anthozoa</taxon>
        <taxon>Hexacorallia</taxon>
        <taxon>Actiniaria</taxon>
        <taxon>Actiniidae</taxon>
        <taxon>Actinia</taxon>
    </lineage>
</organism>
<comment type="catalytic activity">
    <reaction evidence="59">
        <text>(2E)-octadecenoyl-[ACP] + NADPH + H(+) = octadecanoyl-[ACP] + NADP(+)</text>
        <dbReference type="Rhea" id="RHEA:41928"/>
        <dbReference type="Rhea" id="RHEA-COMP:9655"/>
        <dbReference type="Rhea" id="RHEA-COMP:9656"/>
        <dbReference type="ChEBI" id="CHEBI:15378"/>
        <dbReference type="ChEBI" id="CHEBI:57783"/>
        <dbReference type="ChEBI" id="CHEBI:58349"/>
        <dbReference type="ChEBI" id="CHEBI:78489"/>
        <dbReference type="ChEBI" id="CHEBI:78495"/>
    </reaction>
    <physiologicalReaction direction="left-to-right" evidence="59">
        <dbReference type="Rhea" id="RHEA:41929"/>
    </physiologicalReaction>
</comment>
<dbReference type="InterPro" id="IPR029058">
    <property type="entry name" value="AB_hydrolase_fold"/>
</dbReference>
<evidence type="ECO:0000256" key="42">
    <source>
        <dbReference type="ARBA" id="ARBA00047451"/>
    </source>
</evidence>
<dbReference type="Pfam" id="PF00550">
    <property type="entry name" value="PP-binding"/>
    <property type="match status" value="1"/>
</dbReference>
<evidence type="ECO:0000256" key="29">
    <source>
        <dbReference type="ARBA" id="ARBA00023373"/>
    </source>
</evidence>
<comment type="catalytic activity">
    <reaction evidence="34">
        <text>(3R)-hydroxyhexadecanoyl-[ACP] = (2E)-hexadecenoyl-[ACP] + H2O</text>
        <dbReference type="Rhea" id="RHEA:41908"/>
        <dbReference type="Rhea" id="RHEA-COMP:9650"/>
        <dbReference type="Rhea" id="RHEA-COMP:9651"/>
        <dbReference type="ChEBI" id="CHEBI:15377"/>
        <dbReference type="ChEBI" id="CHEBI:78480"/>
        <dbReference type="ChEBI" id="CHEBI:78481"/>
    </reaction>
    <physiologicalReaction direction="left-to-right" evidence="34">
        <dbReference type="Rhea" id="RHEA:41909"/>
    </physiologicalReaction>
</comment>
<evidence type="ECO:0000256" key="27">
    <source>
        <dbReference type="ARBA" id="ARBA00023332"/>
    </source>
</evidence>
<dbReference type="InterPro" id="IPR020806">
    <property type="entry name" value="PKS_PP-bd"/>
</dbReference>
<dbReference type="Gene3D" id="3.40.366.10">
    <property type="entry name" value="Malonyl-Coenzyme A Acyl Carrier Protein, domain 2"/>
    <property type="match status" value="1"/>
</dbReference>
<dbReference type="Pfam" id="PF21149">
    <property type="entry name" value="FAS_pseudo-KR"/>
    <property type="match status" value="1"/>
</dbReference>
<evidence type="ECO:0000256" key="35">
    <source>
        <dbReference type="ARBA" id="ARBA00023402"/>
    </source>
</evidence>
<evidence type="ECO:0000256" key="56">
    <source>
        <dbReference type="ARBA" id="ARBA00048691"/>
    </source>
</evidence>
<dbReference type="SMART" id="SM00822">
    <property type="entry name" value="PKS_KR"/>
    <property type="match status" value="1"/>
</dbReference>
<dbReference type="EC" id="2.3.1.41" evidence="7"/>
<evidence type="ECO:0000313" key="73">
    <source>
        <dbReference type="RefSeq" id="XP_031564060.1"/>
    </source>
</evidence>
<comment type="catalytic activity">
    <reaction evidence="39">
        <text>hexanoyl-[ACP] + malonyl-[ACP] + H(+) = 3-oxooctanoyl-[ACP] + holo-[ACP] + CO2</text>
        <dbReference type="Rhea" id="RHEA:41836"/>
        <dbReference type="Rhea" id="RHEA-COMP:9623"/>
        <dbReference type="Rhea" id="RHEA-COMP:9632"/>
        <dbReference type="Rhea" id="RHEA-COMP:9633"/>
        <dbReference type="Rhea" id="RHEA-COMP:9685"/>
        <dbReference type="ChEBI" id="CHEBI:15378"/>
        <dbReference type="ChEBI" id="CHEBI:16526"/>
        <dbReference type="ChEBI" id="CHEBI:64479"/>
        <dbReference type="ChEBI" id="CHEBI:78449"/>
        <dbReference type="ChEBI" id="CHEBI:78459"/>
        <dbReference type="ChEBI" id="CHEBI:78460"/>
    </reaction>
    <physiologicalReaction direction="left-to-right" evidence="39">
        <dbReference type="Rhea" id="RHEA:41837"/>
    </physiologicalReaction>
</comment>
<evidence type="ECO:0000256" key="22">
    <source>
        <dbReference type="ARBA" id="ARBA00023027"/>
    </source>
</evidence>
<dbReference type="Gene3D" id="3.40.50.150">
    <property type="entry name" value="Vaccinia Virus protein VP39"/>
    <property type="match status" value="1"/>
</dbReference>
<evidence type="ECO:0000256" key="52">
    <source>
        <dbReference type="ARBA" id="ARBA00048420"/>
    </source>
</evidence>
<comment type="catalytic activity">
    <reaction evidence="50">
        <text>(2E)-dodecenoyl-[ACP] + NADPH + H(+) = dodecanoyl-[ACP] + NADP(+)</text>
        <dbReference type="Rhea" id="RHEA:41880"/>
        <dbReference type="Rhea" id="RHEA-COMP:9643"/>
        <dbReference type="Rhea" id="RHEA-COMP:9644"/>
        <dbReference type="ChEBI" id="CHEBI:15378"/>
        <dbReference type="ChEBI" id="CHEBI:57783"/>
        <dbReference type="ChEBI" id="CHEBI:58349"/>
        <dbReference type="ChEBI" id="CHEBI:65264"/>
        <dbReference type="ChEBI" id="CHEBI:78472"/>
    </reaction>
    <physiologicalReaction direction="left-to-right" evidence="50">
        <dbReference type="Rhea" id="RHEA:41881"/>
    </physiologicalReaction>
</comment>
<dbReference type="GO" id="GO:0004314">
    <property type="term" value="F:[acyl-carrier-protein] S-malonyltransferase activity"/>
    <property type="evidence" value="ECO:0007669"/>
    <property type="project" value="UniProtKB-EC"/>
</dbReference>
<dbReference type="InterPro" id="IPR049391">
    <property type="entry name" value="FAS_pseudo-KR"/>
</dbReference>
<evidence type="ECO:0000256" key="1">
    <source>
        <dbReference type="ARBA" id="ARBA00005189"/>
    </source>
</evidence>
<comment type="catalytic activity">
    <reaction evidence="57">
        <text>hexadecanoyl-[ACP] + H2O = hexadecanoate + holo-[ACP] + H(+)</text>
        <dbReference type="Rhea" id="RHEA:41932"/>
        <dbReference type="Rhea" id="RHEA-COMP:9652"/>
        <dbReference type="Rhea" id="RHEA-COMP:9685"/>
        <dbReference type="ChEBI" id="CHEBI:7896"/>
        <dbReference type="ChEBI" id="CHEBI:15377"/>
        <dbReference type="ChEBI" id="CHEBI:15378"/>
        <dbReference type="ChEBI" id="CHEBI:64479"/>
        <dbReference type="ChEBI" id="CHEBI:78483"/>
        <dbReference type="EC" id="3.1.2.14"/>
    </reaction>
    <physiologicalReaction direction="left-to-right" evidence="57">
        <dbReference type="Rhea" id="RHEA:41933"/>
    </physiologicalReaction>
</comment>
<evidence type="ECO:0000313" key="74">
    <source>
        <dbReference type="RefSeq" id="XP_031564061.1"/>
    </source>
</evidence>
<evidence type="ECO:0000256" key="17">
    <source>
        <dbReference type="ARBA" id="ARBA00022832"/>
    </source>
</evidence>
<evidence type="ECO:0000256" key="14">
    <source>
        <dbReference type="ARBA" id="ARBA00022679"/>
    </source>
</evidence>
<dbReference type="Pfam" id="PF00698">
    <property type="entry name" value="Acyl_transf_1"/>
    <property type="match status" value="1"/>
</dbReference>
<evidence type="ECO:0000256" key="54">
    <source>
        <dbReference type="ARBA" id="ARBA00048571"/>
    </source>
</evidence>
<dbReference type="KEGG" id="aten:116299530"/>
<dbReference type="InterPro" id="IPR057326">
    <property type="entry name" value="KR_dom"/>
</dbReference>
<comment type="catalytic activity">
    <reaction evidence="46">
        <text>(2E)-hexenoyl-[ACP] + NADPH + H(+) = hexanoyl-[ACP] + NADP(+)</text>
        <dbReference type="Rhea" id="RHEA:41832"/>
        <dbReference type="Rhea" id="RHEA-COMP:9631"/>
        <dbReference type="Rhea" id="RHEA-COMP:9632"/>
        <dbReference type="ChEBI" id="CHEBI:15378"/>
        <dbReference type="ChEBI" id="CHEBI:57783"/>
        <dbReference type="ChEBI" id="CHEBI:58349"/>
        <dbReference type="ChEBI" id="CHEBI:78458"/>
        <dbReference type="ChEBI" id="CHEBI:78459"/>
    </reaction>
    <physiologicalReaction direction="left-to-right" evidence="46">
        <dbReference type="Rhea" id="RHEA:41833"/>
    </physiologicalReaction>
</comment>
<dbReference type="Pfam" id="PF16197">
    <property type="entry name" value="KAsynt_C_assoc"/>
    <property type="match status" value="1"/>
</dbReference>
<evidence type="ECO:0000256" key="64">
    <source>
        <dbReference type="ARBA" id="ARBA00049422"/>
    </source>
</evidence>
<comment type="catalytic activity">
    <reaction evidence="49">
        <text>hexadecanoyl-[ACP] + malonyl-[ACP] + H(+) = 3-oxooctadecanoyl-[ACP] + holo-[ACP] + CO2</text>
        <dbReference type="Rhea" id="RHEA:41916"/>
        <dbReference type="Rhea" id="RHEA-COMP:9623"/>
        <dbReference type="Rhea" id="RHEA-COMP:9652"/>
        <dbReference type="Rhea" id="RHEA-COMP:9653"/>
        <dbReference type="Rhea" id="RHEA-COMP:9685"/>
        <dbReference type="ChEBI" id="CHEBI:15378"/>
        <dbReference type="ChEBI" id="CHEBI:16526"/>
        <dbReference type="ChEBI" id="CHEBI:64479"/>
        <dbReference type="ChEBI" id="CHEBI:78449"/>
        <dbReference type="ChEBI" id="CHEBI:78483"/>
        <dbReference type="ChEBI" id="CHEBI:78487"/>
    </reaction>
    <physiologicalReaction direction="left-to-right" evidence="49">
        <dbReference type="Rhea" id="RHEA:41917"/>
    </physiologicalReaction>
</comment>
<dbReference type="Proteomes" id="UP000515163">
    <property type="component" value="Unplaced"/>
</dbReference>
<comment type="catalytic activity">
    <reaction evidence="32">
        <text>(3R)-hydroxytetradecanoyl-[ACP] = (2E)-tetradecenoyl-[ACP] + H2O</text>
        <dbReference type="Rhea" id="RHEA:41892"/>
        <dbReference type="Rhea" id="RHEA-COMP:9646"/>
        <dbReference type="Rhea" id="RHEA-COMP:9647"/>
        <dbReference type="ChEBI" id="CHEBI:15377"/>
        <dbReference type="ChEBI" id="CHEBI:78474"/>
        <dbReference type="ChEBI" id="CHEBI:78475"/>
    </reaction>
    <physiologicalReaction direction="left-to-right" evidence="32">
        <dbReference type="Rhea" id="RHEA:41893"/>
    </physiologicalReaction>
</comment>
<keyword evidence="14" id="KW-0808">Transferase</keyword>
<comment type="catalytic activity">
    <reaction evidence="54">
        <text>3-oxohexanoyl-[ACP] + NADPH + H(+) = (3R)-hydroxyhexanoyl-[ACP] + NADP(+)</text>
        <dbReference type="Rhea" id="RHEA:41824"/>
        <dbReference type="Rhea" id="RHEA-COMP:9629"/>
        <dbReference type="Rhea" id="RHEA-COMP:9630"/>
        <dbReference type="ChEBI" id="CHEBI:15378"/>
        <dbReference type="ChEBI" id="CHEBI:57783"/>
        <dbReference type="ChEBI" id="CHEBI:58349"/>
        <dbReference type="ChEBI" id="CHEBI:78456"/>
        <dbReference type="ChEBI" id="CHEBI:78457"/>
    </reaction>
    <physiologicalReaction direction="left-to-right" evidence="54">
        <dbReference type="Rhea" id="RHEA:41825"/>
    </physiologicalReaction>
</comment>
<evidence type="ECO:0000256" key="11">
    <source>
        <dbReference type="ARBA" id="ARBA00022450"/>
    </source>
</evidence>
<evidence type="ECO:0000259" key="69">
    <source>
        <dbReference type="PROSITE" id="PS50075"/>
    </source>
</evidence>
<keyword evidence="13" id="KW-0597">Phosphoprotein</keyword>
<evidence type="ECO:0000256" key="3">
    <source>
        <dbReference type="ARBA" id="ARBA00012480"/>
    </source>
</evidence>
<dbReference type="Pfam" id="PF21089">
    <property type="entry name" value="PKS_DH_N"/>
    <property type="match status" value="1"/>
</dbReference>
<keyword evidence="22" id="KW-0520">NAD</keyword>
<evidence type="ECO:0000256" key="51">
    <source>
        <dbReference type="ARBA" id="ARBA00048289"/>
    </source>
</evidence>
<dbReference type="GO" id="GO:0006633">
    <property type="term" value="P:fatty acid biosynthetic process"/>
    <property type="evidence" value="ECO:0007669"/>
    <property type="project" value="UniProtKB-UniPathway"/>
</dbReference>
<comment type="catalytic activity">
    <reaction evidence="63">
        <text>3-oxohexadecanoyl-[ACP] + NADPH + H(+) = (3R)-hydroxyhexadecanoyl-[ACP] + NADP(+)</text>
        <dbReference type="Rhea" id="RHEA:41904"/>
        <dbReference type="Rhea" id="RHEA-COMP:9649"/>
        <dbReference type="Rhea" id="RHEA-COMP:9650"/>
        <dbReference type="ChEBI" id="CHEBI:15378"/>
        <dbReference type="ChEBI" id="CHEBI:57783"/>
        <dbReference type="ChEBI" id="CHEBI:58349"/>
        <dbReference type="ChEBI" id="CHEBI:78478"/>
        <dbReference type="ChEBI" id="CHEBI:78480"/>
    </reaction>
    <physiologicalReaction direction="left-to-right" evidence="63">
        <dbReference type="Rhea" id="RHEA:41905"/>
    </physiologicalReaction>
</comment>
<comment type="catalytic activity">
    <reaction evidence="41">
        <text>3-oxodecanoyl-[ACP] + NADPH + H(+) = (3R)-hydroxydecanoyl-[ACP] + NADP(+)</text>
        <dbReference type="Rhea" id="RHEA:41856"/>
        <dbReference type="Rhea" id="RHEA-COMP:9637"/>
        <dbReference type="Rhea" id="RHEA-COMP:9638"/>
        <dbReference type="ChEBI" id="CHEBI:15378"/>
        <dbReference type="ChEBI" id="CHEBI:57783"/>
        <dbReference type="ChEBI" id="CHEBI:58349"/>
        <dbReference type="ChEBI" id="CHEBI:78464"/>
        <dbReference type="ChEBI" id="CHEBI:78466"/>
    </reaction>
    <physiologicalReaction direction="left-to-right" evidence="41">
        <dbReference type="Rhea" id="RHEA:41857"/>
    </physiologicalReaction>
</comment>
<feature type="domain" description="PKS/mFAS DH" evidence="71">
    <location>
        <begin position="852"/>
        <end position="1127"/>
    </location>
</feature>
<evidence type="ECO:0000256" key="6">
    <source>
        <dbReference type="ARBA" id="ARBA00013167"/>
    </source>
</evidence>
<dbReference type="CDD" id="cd08954">
    <property type="entry name" value="KR_1_FAS_SDR_x"/>
    <property type="match status" value="1"/>
</dbReference>
<dbReference type="InterPro" id="IPR016035">
    <property type="entry name" value="Acyl_Trfase/lysoPLipase"/>
</dbReference>
<evidence type="ECO:0000256" key="13">
    <source>
        <dbReference type="ARBA" id="ARBA00022553"/>
    </source>
</evidence>
<keyword evidence="16" id="KW-0378">Hydrolase</keyword>
<dbReference type="FunFam" id="3.40.50.720:FF:000209">
    <property type="entry name" value="Polyketide synthase Pks12"/>
    <property type="match status" value="1"/>
</dbReference>
<keyword evidence="11" id="KW-0596">Phosphopantetheine</keyword>
<comment type="catalytic activity">
    <reaction evidence="40">
        <text>a (3R)-hydroxyacyl-[ACP] + NADP(+) = a 3-oxoacyl-[ACP] + NADPH + H(+)</text>
        <dbReference type="Rhea" id="RHEA:17397"/>
        <dbReference type="Rhea" id="RHEA-COMP:9916"/>
        <dbReference type="Rhea" id="RHEA-COMP:9945"/>
        <dbReference type="ChEBI" id="CHEBI:15378"/>
        <dbReference type="ChEBI" id="CHEBI:57783"/>
        <dbReference type="ChEBI" id="CHEBI:58349"/>
        <dbReference type="ChEBI" id="CHEBI:78776"/>
        <dbReference type="ChEBI" id="CHEBI:78827"/>
        <dbReference type="EC" id="1.1.1.100"/>
    </reaction>
    <physiologicalReaction direction="right-to-left" evidence="40">
        <dbReference type="Rhea" id="RHEA:17399"/>
    </physiologicalReaction>
</comment>
<comment type="catalytic activity">
    <reaction evidence="65">
        <text>butanoyl-[ACP] + malonyl-[ACP] + H(+) = 3-oxohexanoyl-[ACP] + holo-[ACP] + CO2</text>
        <dbReference type="Rhea" id="RHEA:41820"/>
        <dbReference type="Rhea" id="RHEA-COMP:9623"/>
        <dbReference type="Rhea" id="RHEA-COMP:9628"/>
        <dbReference type="Rhea" id="RHEA-COMP:9629"/>
        <dbReference type="Rhea" id="RHEA-COMP:9685"/>
        <dbReference type="ChEBI" id="CHEBI:15378"/>
        <dbReference type="ChEBI" id="CHEBI:16526"/>
        <dbReference type="ChEBI" id="CHEBI:64479"/>
        <dbReference type="ChEBI" id="CHEBI:78449"/>
        <dbReference type="ChEBI" id="CHEBI:78454"/>
        <dbReference type="ChEBI" id="CHEBI:78456"/>
    </reaction>
    <physiologicalReaction direction="left-to-right" evidence="65">
        <dbReference type="Rhea" id="RHEA:41821"/>
    </physiologicalReaction>
</comment>
<evidence type="ECO:0000256" key="67">
    <source>
        <dbReference type="ARBA" id="ARBA00049533"/>
    </source>
</evidence>
<dbReference type="GO" id="GO:0004315">
    <property type="term" value="F:3-oxoacyl-[acyl-carrier-protein] synthase activity"/>
    <property type="evidence" value="ECO:0007669"/>
    <property type="project" value="UniProtKB-EC"/>
</dbReference>
<dbReference type="SMART" id="SM00829">
    <property type="entry name" value="PKS_ER"/>
    <property type="match status" value="1"/>
</dbReference>
<dbReference type="PROSITE" id="PS00012">
    <property type="entry name" value="PHOSPHOPANTETHEINE"/>
    <property type="match status" value="1"/>
</dbReference>
<dbReference type="GO" id="GO:0019171">
    <property type="term" value="F:(3R)-hydroxyacyl-[acyl-carrier-protein] dehydratase activity"/>
    <property type="evidence" value="ECO:0007669"/>
    <property type="project" value="UniProtKB-EC"/>
</dbReference>
<evidence type="ECO:0000256" key="12">
    <source>
        <dbReference type="ARBA" id="ARBA00022516"/>
    </source>
</evidence>
<dbReference type="OrthoDB" id="329835at2759"/>
<dbReference type="GO" id="GO:0004312">
    <property type="term" value="F:fatty acid synthase activity"/>
    <property type="evidence" value="ECO:0007669"/>
    <property type="project" value="UniProtKB-EC"/>
</dbReference>
<comment type="catalytic activity">
    <reaction evidence="45">
        <text>(2E)-hexadecenoyl-[ACP] + NADPH + H(+) = hexadecanoyl-[ACP] + NADP(+)</text>
        <dbReference type="Rhea" id="RHEA:41912"/>
        <dbReference type="Rhea" id="RHEA-COMP:9651"/>
        <dbReference type="Rhea" id="RHEA-COMP:9652"/>
        <dbReference type="ChEBI" id="CHEBI:15378"/>
        <dbReference type="ChEBI" id="CHEBI:57783"/>
        <dbReference type="ChEBI" id="CHEBI:58349"/>
        <dbReference type="ChEBI" id="CHEBI:78481"/>
        <dbReference type="ChEBI" id="CHEBI:78483"/>
    </reaction>
    <physiologicalReaction direction="left-to-right" evidence="45">
        <dbReference type="Rhea" id="RHEA:41913"/>
    </physiologicalReaction>
</comment>
<dbReference type="EC" id="1.3.1.39" evidence="2"/>
<comment type="catalytic activity">
    <reaction evidence="67">
        <text>octanoyl-[ACP] + malonyl-[ACP] + H(+) = 3-oxodecanoyl-[ACP] + holo-[ACP] + CO2</text>
        <dbReference type="Rhea" id="RHEA:41852"/>
        <dbReference type="Rhea" id="RHEA-COMP:9623"/>
        <dbReference type="Rhea" id="RHEA-COMP:9636"/>
        <dbReference type="Rhea" id="RHEA-COMP:9637"/>
        <dbReference type="Rhea" id="RHEA-COMP:9685"/>
        <dbReference type="ChEBI" id="CHEBI:15378"/>
        <dbReference type="ChEBI" id="CHEBI:16526"/>
        <dbReference type="ChEBI" id="CHEBI:64479"/>
        <dbReference type="ChEBI" id="CHEBI:78449"/>
        <dbReference type="ChEBI" id="CHEBI:78463"/>
        <dbReference type="ChEBI" id="CHEBI:78464"/>
    </reaction>
    <physiologicalReaction direction="left-to-right" evidence="67">
        <dbReference type="Rhea" id="RHEA:41853"/>
    </physiologicalReaction>
</comment>
<evidence type="ECO:0000256" key="19">
    <source>
        <dbReference type="ARBA" id="ARBA00022898"/>
    </source>
</evidence>
<evidence type="ECO:0000256" key="31">
    <source>
        <dbReference type="ARBA" id="ARBA00023394"/>
    </source>
</evidence>
<evidence type="ECO:0000256" key="16">
    <source>
        <dbReference type="ARBA" id="ARBA00022801"/>
    </source>
</evidence>
<keyword evidence="15" id="KW-0702">S-nitrosylation</keyword>
<comment type="catalytic activity">
    <reaction evidence="52">
        <text>(2E)-octenoyl-[ACP] + NADPH + H(+) = octanoyl-[ACP] + NADP(+)</text>
        <dbReference type="Rhea" id="RHEA:41848"/>
        <dbReference type="Rhea" id="RHEA-COMP:9635"/>
        <dbReference type="Rhea" id="RHEA-COMP:9636"/>
        <dbReference type="ChEBI" id="CHEBI:15378"/>
        <dbReference type="ChEBI" id="CHEBI:57783"/>
        <dbReference type="ChEBI" id="CHEBI:58349"/>
        <dbReference type="ChEBI" id="CHEBI:78462"/>
        <dbReference type="ChEBI" id="CHEBI:78463"/>
    </reaction>
    <physiologicalReaction direction="left-to-right" evidence="52">
        <dbReference type="Rhea" id="RHEA:41849"/>
    </physiologicalReaction>
</comment>
<dbReference type="EC" id="4.2.1.59" evidence="6"/>
<comment type="catalytic activity">
    <reaction evidence="53">
        <text>a fatty acyl-[ACP] + malonyl-[ACP] + H(+) = a 3-oxoacyl-[ACP] + holo-[ACP] + CO2</text>
        <dbReference type="Rhea" id="RHEA:22836"/>
        <dbReference type="Rhea" id="RHEA-COMP:9623"/>
        <dbReference type="Rhea" id="RHEA-COMP:9685"/>
        <dbReference type="Rhea" id="RHEA-COMP:9916"/>
        <dbReference type="Rhea" id="RHEA-COMP:14125"/>
        <dbReference type="ChEBI" id="CHEBI:15378"/>
        <dbReference type="ChEBI" id="CHEBI:16526"/>
        <dbReference type="ChEBI" id="CHEBI:64479"/>
        <dbReference type="ChEBI" id="CHEBI:78449"/>
        <dbReference type="ChEBI" id="CHEBI:78776"/>
        <dbReference type="ChEBI" id="CHEBI:138651"/>
        <dbReference type="EC" id="2.3.1.41"/>
    </reaction>
    <physiologicalReaction direction="left-to-right" evidence="53">
        <dbReference type="Rhea" id="RHEA:22837"/>
    </physiologicalReaction>
</comment>
<comment type="pathway">
    <text evidence="1">Lipid metabolism.</text>
</comment>
<evidence type="ECO:0000259" key="71">
    <source>
        <dbReference type="PROSITE" id="PS52019"/>
    </source>
</evidence>
<evidence type="ECO:0000256" key="9">
    <source>
        <dbReference type="ARBA" id="ARBA00013258"/>
    </source>
</evidence>
<evidence type="ECO:0000256" key="5">
    <source>
        <dbReference type="ARBA" id="ARBA00012948"/>
    </source>
</evidence>
<evidence type="ECO:0000259" key="70">
    <source>
        <dbReference type="PROSITE" id="PS52004"/>
    </source>
</evidence>
<dbReference type="PROSITE" id="PS50075">
    <property type="entry name" value="CARRIER"/>
    <property type="match status" value="1"/>
</dbReference>
<evidence type="ECO:0000256" key="4">
    <source>
        <dbReference type="ARBA" id="ARBA00012873"/>
    </source>
</evidence>
<evidence type="ECO:0000256" key="7">
    <source>
        <dbReference type="ARBA" id="ARBA00013191"/>
    </source>
</evidence>
<dbReference type="InterPro" id="IPR018201">
    <property type="entry name" value="Ketoacyl_synth_AS"/>
</dbReference>
<evidence type="ECO:0000256" key="20">
    <source>
        <dbReference type="ARBA" id="ARBA00022990"/>
    </source>
</evidence>
<evidence type="ECO:0000256" key="24">
    <source>
        <dbReference type="ARBA" id="ARBA00023160"/>
    </source>
</evidence>
<dbReference type="GO" id="GO:0004313">
    <property type="term" value="F:[acyl-carrier-protein] S-acetyltransferase activity"/>
    <property type="evidence" value="ECO:0007669"/>
    <property type="project" value="UniProtKB-EC"/>
</dbReference>
<evidence type="ECO:0000256" key="10">
    <source>
        <dbReference type="ARBA" id="ARBA00018769"/>
    </source>
</evidence>
<dbReference type="Pfam" id="PF02801">
    <property type="entry name" value="Ketoacyl-synt_C"/>
    <property type="match status" value="1"/>
</dbReference>
<dbReference type="GO" id="GO:0016297">
    <property type="term" value="F:fatty acyl-[ACP] hydrolase activity"/>
    <property type="evidence" value="ECO:0007669"/>
    <property type="project" value="UniProtKB-EC"/>
</dbReference>
<dbReference type="Gene3D" id="3.40.47.10">
    <property type="match status" value="1"/>
</dbReference>
<evidence type="ECO:0000256" key="66">
    <source>
        <dbReference type="ARBA" id="ARBA00049521"/>
    </source>
</evidence>
<comment type="catalytic activity">
    <reaction evidence="62">
        <text>3-oxododecanoyl-[ACP] + NADPH + H(+) = (3R)-hydroxydodecanoyl-[ACP] + NADP(+)</text>
        <dbReference type="Rhea" id="RHEA:41872"/>
        <dbReference type="Rhea" id="RHEA-COMP:9641"/>
        <dbReference type="Rhea" id="RHEA-COMP:9642"/>
        <dbReference type="ChEBI" id="CHEBI:15378"/>
        <dbReference type="ChEBI" id="CHEBI:57783"/>
        <dbReference type="ChEBI" id="CHEBI:58349"/>
        <dbReference type="ChEBI" id="CHEBI:78469"/>
        <dbReference type="ChEBI" id="CHEBI:78470"/>
    </reaction>
    <physiologicalReaction direction="left-to-right" evidence="62">
        <dbReference type="Rhea" id="RHEA:41873"/>
    </physiologicalReaction>
</comment>
<dbReference type="GO" id="GO:0031177">
    <property type="term" value="F:phosphopantetheine binding"/>
    <property type="evidence" value="ECO:0007669"/>
    <property type="project" value="InterPro"/>
</dbReference>
<dbReference type="EC" id="2.3.1.38" evidence="8"/>
<evidence type="ECO:0000256" key="15">
    <source>
        <dbReference type="ARBA" id="ARBA00022799"/>
    </source>
</evidence>
<dbReference type="SMART" id="SM00825">
    <property type="entry name" value="PKS_KS"/>
    <property type="match status" value="1"/>
</dbReference>
<dbReference type="RefSeq" id="XP_031564060.1">
    <property type="nucleotide sequence ID" value="XM_031708200.1"/>
</dbReference>
<evidence type="ECO:0000256" key="38">
    <source>
        <dbReference type="ARBA" id="ARBA00047300"/>
    </source>
</evidence>
<feature type="region of interest" description="C-terminal hotdog fold" evidence="68">
    <location>
        <begin position="984"/>
        <end position="1127"/>
    </location>
</feature>
<dbReference type="SUPFAM" id="SSF55048">
    <property type="entry name" value="Probable ACP-binding domain of malonyl-CoA ACP transacylase"/>
    <property type="match status" value="1"/>
</dbReference>
<evidence type="ECO:0000256" key="8">
    <source>
        <dbReference type="ARBA" id="ARBA00013256"/>
    </source>
</evidence>
<dbReference type="InterPro" id="IPR014030">
    <property type="entry name" value="Ketoacyl_synth_N"/>
</dbReference>
<comment type="catalytic activity">
    <reaction evidence="27">
        <text>(3R)-hydroxyoctanoyl-[ACP] = (2E)-octenoyl-[ACP] + H2O</text>
        <dbReference type="Rhea" id="RHEA:41844"/>
        <dbReference type="Rhea" id="RHEA-COMP:9634"/>
        <dbReference type="Rhea" id="RHEA-COMP:9635"/>
        <dbReference type="ChEBI" id="CHEBI:15377"/>
        <dbReference type="ChEBI" id="CHEBI:78461"/>
        <dbReference type="ChEBI" id="CHEBI:78462"/>
    </reaction>
    <physiologicalReaction direction="left-to-right" evidence="27">
        <dbReference type="Rhea" id="RHEA:41845"/>
    </physiologicalReaction>
</comment>
<dbReference type="InterPro" id="IPR049552">
    <property type="entry name" value="PKS_DH_N"/>
</dbReference>
<comment type="catalytic activity">
    <reaction evidence="64">
        <text>3-oxooctanoyl-[ACP] + NADPH + H(+) = (3R)-hydroxyoctanoyl-[ACP] + NADP(+)</text>
        <dbReference type="Rhea" id="RHEA:41840"/>
        <dbReference type="Rhea" id="RHEA-COMP:9633"/>
        <dbReference type="Rhea" id="RHEA-COMP:9634"/>
        <dbReference type="ChEBI" id="CHEBI:15378"/>
        <dbReference type="ChEBI" id="CHEBI:57783"/>
        <dbReference type="ChEBI" id="CHEBI:58349"/>
        <dbReference type="ChEBI" id="CHEBI:78460"/>
        <dbReference type="ChEBI" id="CHEBI:78461"/>
    </reaction>
    <physiologicalReaction direction="left-to-right" evidence="64">
        <dbReference type="Rhea" id="RHEA:41841"/>
    </physiologicalReaction>
</comment>
<comment type="catalytic activity">
    <reaction evidence="66">
        <text>(2E)-decenoyl-[ACP] + NADPH + H(+) = decanoyl-[ACP] + NADP(+)</text>
        <dbReference type="Rhea" id="RHEA:41864"/>
        <dbReference type="Rhea" id="RHEA-COMP:9639"/>
        <dbReference type="Rhea" id="RHEA-COMP:9640"/>
        <dbReference type="ChEBI" id="CHEBI:15378"/>
        <dbReference type="ChEBI" id="CHEBI:57783"/>
        <dbReference type="ChEBI" id="CHEBI:58349"/>
        <dbReference type="ChEBI" id="CHEBI:78467"/>
        <dbReference type="ChEBI" id="CHEBI:78468"/>
    </reaction>
    <physiologicalReaction direction="left-to-right" evidence="66">
        <dbReference type="Rhea" id="RHEA:41865"/>
    </physiologicalReaction>
</comment>
<evidence type="ECO:0000256" key="50">
    <source>
        <dbReference type="ARBA" id="ARBA00048281"/>
    </source>
</evidence>
<comment type="catalytic activity">
    <reaction evidence="51">
        <text>tetradecanoyl-[ACP] + H2O = tetradecanoate + holo-[ACP] + H(+)</text>
        <dbReference type="Rhea" id="RHEA:30123"/>
        <dbReference type="Rhea" id="RHEA-COMP:9648"/>
        <dbReference type="Rhea" id="RHEA-COMP:9685"/>
        <dbReference type="ChEBI" id="CHEBI:15377"/>
        <dbReference type="ChEBI" id="CHEBI:15378"/>
        <dbReference type="ChEBI" id="CHEBI:30807"/>
        <dbReference type="ChEBI" id="CHEBI:64479"/>
        <dbReference type="ChEBI" id="CHEBI:78477"/>
        <dbReference type="EC" id="3.1.2.14"/>
    </reaction>
    <physiologicalReaction direction="left-to-right" evidence="51">
        <dbReference type="Rhea" id="RHEA:30124"/>
    </physiologicalReaction>
</comment>
<dbReference type="SUPFAM" id="SSF53901">
    <property type="entry name" value="Thiolase-like"/>
    <property type="match status" value="1"/>
</dbReference>
<dbReference type="Pfam" id="PF00109">
    <property type="entry name" value="ketoacyl-synt"/>
    <property type="match status" value="1"/>
</dbReference>
<comment type="catalytic activity">
    <reaction evidence="55">
        <text>a 2,3-saturated acyl-[ACP] + NADP(+) = a (2E)-enoyl-[ACP] + NADPH + H(+)</text>
        <dbReference type="Rhea" id="RHEA:22564"/>
        <dbReference type="Rhea" id="RHEA-COMP:9925"/>
        <dbReference type="Rhea" id="RHEA-COMP:9926"/>
        <dbReference type="ChEBI" id="CHEBI:15378"/>
        <dbReference type="ChEBI" id="CHEBI:57783"/>
        <dbReference type="ChEBI" id="CHEBI:58349"/>
        <dbReference type="ChEBI" id="CHEBI:78784"/>
        <dbReference type="ChEBI" id="CHEBI:78785"/>
        <dbReference type="EC" id="1.3.1.39"/>
    </reaction>
    <physiologicalReaction direction="right-to-left" evidence="55">
        <dbReference type="Rhea" id="RHEA:22566"/>
    </physiologicalReaction>
</comment>
<dbReference type="InterPro" id="IPR001227">
    <property type="entry name" value="Ac_transferase_dom_sf"/>
</dbReference>
<keyword evidence="72" id="KW-1185">Reference proteome</keyword>
<feature type="domain" description="Carrier" evidence="69">
    <location>
        <begin position="2013"/>
        <end position="2090"/>
    </location>
</feature>
<evidence type="ECO:0000313" key="72">
    <source>
        <dbReference type="Proteomes" id="UP000515163"/>
    </source>
</evidence>
<evidence type="ECO:0000256" key="21">
    <source>
        <dbReference type="ARBA" id="ARBA00023002"/>
    </source>
</evidence>
<dbReference type="InterPro" id="IPR032821">
    <property type="entry name" value="PKS_assoc"/>
</dbReference>
<dbReference type="CDD" id="cd05195">
    <property type="entry name" value="enoyl_red"/>
    <property type="match status" value="1"/>
</dbReference>
<comment type="catalytic activity">
    <reaction evidence="30">
        <text>(3R)-hydroxydecanoyl-[ACP] = (2E)-decenoyl-[ACP] + H2O</text>
        <dbReference type="Rhea" id="RHEA:41860"/>
        <dbReference type="Rhea" id="RHEA-COMP:9638"/>
        <dbReference type="Rhea" id="RHEA-COMP:9639"/>
        <dbReference type="ChEBI" id="CHEBI:15377"/>
        <dbReference type="ChEBI" id="CHEBI:78466"/>
        <dbReference type="ChEBI" id="CHEBI:78467"/>
    </reaction>
    <physiologicalReaction direction="left-to-right" evidence="30">
        <dbReference type="Rhea" id="RHEA:41861"/>
    </physiologicalReaction>
</comment>
<dbReference type="InterPro" id="IPR011032">
    <property type="entry name" value="GroES-like_sf"/>
</dbReference>
<comment type="catalytic activity">
    <reaction evidence="29">
        <text>(3R)-hydroxyhexanoyl-[ACP] = (2E)-hexenoyl-[ACP] + H2O</text>
        <dbReference type="Rhea" id="RHEA:41828"/>
        <dbReference type="Rhea" id="RHEA-COMP:9630"/>
        <dbReference type="Rhea" id="RHEA-COMP:9631"/>
        <dbReference type="ChEBI" id="CHEBI:15377"/>
        <dbReference type="ChEBI" id="CHEBI:78457"/>
        <dbReference type="ChEBI" id="CHEBI:78458"/>
    </reaction>
    <physiologicalReaction direction="left-to-right" evidence="29">
        <dbReference type="Rhea" id="RHEA:41829"/>
    </physiologicalReaction>
</comment>
<evidence type="ECO:0000256" key="49">
    <source>
        <dbReference type="ARBA" id="ARBA00048051"/>
    </source>
</evidence>
<keyword evidence="25" id="KW-0456">Lyase</keyword>
<dbReference type="UniPathway" id="UPA00094"/>
<evidence type="ECO:0000256" key="62">
    <source>
        <dbReference type="ARBA" id="ARBA00049263"/>
    </source>
</evidence>
<dbReference type="InterPro" id="IPR016039">
    <property type="entry name" value="Thiolase-like"/>
</dbReference>
<dbReference type="PROSITE" id="PS52019">
    <property type="entry name" value="PKS_MFAS_DH"/>
    <property type="match status" value="1"/>
</dbReference>
<comment type="function">
    <text evidence="36">Fatty acid synthetase is a multifunctional enzyme that catalyzes the de novo biosynthesis of long-chain saturated fatty acids starting from acetyl-CoA and malonyl-CoA in the presence of NADPH. This multifunctional protein contains 7 catalytic activities and a site for the binding of the prosthetic group 4'-phosphopantetheine of the acyl carrier protein ([ACP]) domain.</text>
</comment>
<dbReference type="InterPro" id="IPR016036">
    <property type="entry name" value="Malonyl_transacylase_ACP-bd"/>
</dbReference>
<comment type="catalytic activity">
    <reaction evidence="61">
        <text>(2E)-tetradecenoyl-[ACP] + NADPH + H(+) = tetradecanoyl-[ACP] + NADP(+)</text>
        <dbReference type="Rhea" id="RHEA:41896"/>
        <dbReference type="Rhea" id="RHEA-COMP:9647"/>
        <dbReference type="Rhea" id="RHEA-COMP:9648"/>
        <dbReference type="ChEBI" id="CHEBI:15378"/>
        <dbReference type="ChEBI" id="CHEBI:57783"/>
        <dbReference type="ChEBI" id="CHEBI:58349"/>
        <dbReference type="ChEBI" id="CHEBI:78475"/>
        <dbReference type="ChEBI" id="CHEBI:78477"/>
    </reaction>
    <physiologicalReaction direction="left-to-right" evidence="61">
        <dbReference type="Rhea" id="RHEA:41897"/>
    </physiologicalReaction>
</comment>
<evidence type="ECO:0000256" key="18">
    <source>
        <dbReference type="ARBA" id="ARBA00022857"/>
    </source>
</evidence>
<evidence type="ECO:0000256" key="30">
    <source>
        <dbReference type="ARBA" id="ARBA00023388"/>
    </source>
</evidence>
<dbReference type="InterPro" id="IPR049900">
    <property type="entry name" value="PKS_mFAS_DH"/>
</dbReference>
<evidence type="ECO:0000256" key="25">
    <source>
        <dbReference type="ARBA" id="ARBA00023239"/>
    </source>
</evidence>
<dbReference type="InterPro" id="IPR020807">
    <property type="entry name" value="PKS_DH"/>
</dbReference>
<keyword evidence="26" id="KW-0511">Multifunctional enzyme</keyword>
<evidence type="ECO:0000256" key="57">
    <source>
        <dbReference type="ARBA" id="ARBA00048704"/>
    </source>
</evidence>
<evidence type="ECO:0000256" key="68">
    <source>
        <dbReference type="PROSITE-ProRule" id="PRU01363"/>
    </source>
</evidence>
<dbReference type="InterPro" id="IPR014031">
    <property type="entry name" value="Ketoacyl_synth_C"/>
</dbReference>
<evidence type="ECO:0000256" key="28">
    <source>
        <dbReference type="ARBA" id="ARBA00023351"/>
    </source>
</evidence>
<dbReference type="InterPro" id="IPR036291">
    <property type="entry name" value="NAD(P)-bd_dom_sf"/>
</dbReference>
<evidence type="ECO:0000256" key="23">
    <source>
        <dbReference type="ARBA" id="ARBA00023098"/>
    </source>
</evidence>
<keyword evidence="18" id="KW-0521">NADP</keyword>
<dbReference type="InterPro" id="IPR042104">
    <property type="entry name" value="PKS_dehydratase_sf"/>
</dbReference>
<dbReference type="EC" id="3.1.2.14" evidence="3"/>
<comment type="catalytic activity">
    <reaction evidence="47">
        <text>3-oxobutanoyl-[ACP] + NADPH + H(+) = (3R)-hydroxybutanoyl-[ACP] + NADP(+)</text>
        <dbReference type="Rhea" id="RHEA:41804"/>
        <dbReference type="Rhea" id="RHEA-COMP:9625"/>
        <dbReference type="Rhea" id="RHEA-COMP:9626"/>
        <dbReference type="ChEBI" id="CHEBI:15378"/>
        <dbReference type="ChEBI" id="CHEBI:57783"/>
        <dbReference type="ChEBI" id="CHEBI:58349"/>
        <dbReference type="ChEBI" id="CHEBI:78450"/>
        <dbReference type="ChEBI" id="CHEBI:78451"/>
    </reaction>
    <physiologicalReaction direction="left-to-right" evidence="47">
        <dbReference type="Rhea" id="RHEA:41805"/>
    </physiologicalReaction>
</comment>
<feature type="domain" description="Ketosynthase family 3 (KS3)" evidence="70">
    <location>
        <begin position="6"/>
        <end position="413"/>
    </location>
</feature>
<comment type="catalytic activity">
    <reaction evidence="35">
        <text>(3R)-hydroxybutanoyl-[ACP] = (2E)-butenoyl-[ACP] + H2O</text>
        <dbReference type="Rhea" id="RHEA:41808"/>
        <dbReference type="Rhea" id="RHEA-COMP:9626"/>
        <dbReference type="Rhea" id="RHEA-COMP:9627"/>
        <dbReference type="ChEBI" id="CHEBI:15377"/>
        <dbReference type="ChEBI" id="CHEBI:78451"/>
        <dbReference type="ChEBI" id="CHEBI:78453"/>
    </reaction>
    <physiologicalReaction direction="left-to-right" evidence="35">
        <dbReference type="Rhea" id="RHEA:41809"/>
    </physiologicalReaction>
</comment>
<evidence type="ECO:0000256" key="65">
    <source>
        <dbReference type="ARBA" id="ARBA00049449"/>
    </source>
</evidence>
<dbReference type="Gene3D" id="1.10.1200.10">
    <property type="entry name" value="ACP-like"/>
    <property type="match status" value="1"/>
</dbReference>
<feature type="region of interest" description="N-terminal hotdog fold" evidence="68">
    <location>
        <begin position="852"/>
        <end position="974"/>
    </location>
</feature>
<evidence type="ECO:0000256" key="26">
    <source>
        <dbReference type="ARBA" id="ARBA00023268"/>
    </source>
</evidence>
<evidence type="ECO:0000256" key="41">
    <source>
        <dbReference type="ARBA" id="ARBA00047440"/>
    </source>
</evidence>
<evidence type="ECO:0000256" key="44">
    <source>
        <dbReference type="ARBA" id="ARBA00047578"/>
    </source>
</evidence>
<keyword evidence="12" id="KW-0444">Lipid biosynthesis</keyword>
<dbReference type="InterPro" id="IPR006162">
    <property type="entry name" value="Ppantetheine_attach_site"/>
</dbReference>
<comment type="catalytic activity">
    <reaction evidence="60">
        <text>decanoyl-[ACP] + malonyl-[ACP] + H(+) = 3-oxododecanoyl-[ACP] + holo-[ACP] + CO2</text>
        <dbReference type="Rhea" id="RHEA:41868"/>
        <dbReference type="Rhea" id="RHEA-COMP:9623"/>
        <dbReference type="Rhea" id="RHEA-COMP:9640"/>
        <dbReference type="Rhea" id="RHEA-COMP:9641"/>
        <dbReference type="Rhea" id="RHEA-COMP:9685"/>
        <dbReference type="ChEBI" id="CHEBI:15378"/>
        <dbReference type="ChEBI" id="CHEBI:16526"/>
        <dbReference type="ChEBI" id="CHEBI:64479"/>
        <dbReference type="ChEBI" id="CHEBI:78449"/>
        <dbReference type="ChEBI" id="CHEBI:78468"/>
        <dbReference type="ChEBI" id="CHEBI:78469"/>
    </reaction>
    <physiologicalReaction direction="left-to-right" evidence="60">
        <dbReference type="Rhea" id="RHEA:41869"/>
    </physiologicalReaction>
</comment>
<evidence type="ECO:0000256" key="48">
    <source>
        <dbReference type="ARBA" id="ARBA00047961"/>
    </source>
</evidence>
<evidence type="ECO:0000256" key="46">
    <source>
        <dbReference type="ARBA" id="ARBA00047897"/>
    </source>
</evidence>
<proteinExistence type="predicted"/>
<dbReference type="PANTHER" id="PTHR43775:SF7">
    <property type="entry name" value="FATTY ACID SYNTHASE"/>
    <property type="match status" value="1"/>
</dbReference>
<comment type="catalytic activity">
    <reaction evidence="43">
        <text>(2E)-butenoyl-[ACP] + NADPH + H(+) = butanoyl-[ACP] + NADP(+)</text>
        <dbReference type="Rhea" id="RHEA:41812"/>
        <dbReference type="Rhea" id="RHEA-COMP:9627"/>
        <dbReference type="Rhea" id="RHEA-COMP:9628"/>
        <dbReference type="ChEBI" id="CHEBI:15378"/>
        <dbReference type="ChEBI" id="CHEBI:57783"/>
        <dbReference type="ChEBI" id="CHEBI:58349"/>
        <dbReference type="ChEBI" id="CHEBI:78453"/>
        <dbReference type="ChEBI" id="CHEBI:78454"/>
    </reaction>
    <physiologicalReaction direction="left-to-right" evidence="43">
        <dbReference type="Rhea" id="RHEA:41813"/>
    </physiologicalReaction>
</comment>
<dbReference type="InterPro" id="IPR029063">
    <property type="entry name" value="SAM-dependent_MTases_sf"/>
</dbReference>
<dbReference type="EC" id="2.3.1.39" evidence="9"/>